<dbReference type="OrthoDB" id="2113341at2759"/>
<evidence type="ECO:0000313" key="16">
    <source>
        <dbReference type="EMBL" id="CAD6234809.1"/>
    </source>
</evidence>
<keyword evidence="14" id="KW-0732">Signal</keyword>
<dbReference type="InterPro" id="IPR002016">
    <property type="entry name" value="Haem_peroxidase"/>
</dbReference>
<evidence type="ECO:0000259" key="15">
    <source>
        <dbReference type="PROSITE" id="PS50873"/>
    </source>
</evidence>
<evidence type="ECO:0000256" key="4">
    <source>
        <dbReference type="ARBA" id="ARBA00022559"/>
    </source>
</evidence>
<gene>
    <name evidence="16" type="ORF">NCGR_LOCUS23227</name>
</gene>
<keyword evidence="6 12" id="KW-0479">Metal-binding</keyword>
<dbReference type="AlphaFoldDB" id="A0A811P5S8"/>
<dbReference type="PROSITE" id="PS00436">
    <property type="entry name" value="PEROXIDASE_2"/>
    <property type="match status" value="1"/>
</dbReference>
<keyword evidence="9" id="KW-0408">Iron</keyword>
<comment type="cofactor">
    <cofactor evidence="12">
        <name>Ca(2+)</name>
        <dbReference type="ChEBI" id="CHEBI:29108"/>
    </cofactor>
    <text evidence="12">Binds 2 calcium ions per subunit.</text>
</comment>
<dbReference type="GO" id="GO:0020037">
    <property type="term" value="F:heme binding"/>
    <property type="evidence" value="ECO:0007669"/>
    <property type="project" value="InterPro"/>
</dbReference>
<dbReference type="PANTHER" id="PTHR31388">
    <property type="entry name" value="PEROXIDASE 72-RELATED"/>
    <property type="match status" value="1"/>
</dbReference>
<dbReference type="GO" id="GO:0005576">
    <property type="term" value="C:extracellular region"/>
    <property type="evidence" value="ECO:0007669"/>
    <property type="project" value="UniProtKB-SubCell"/>
</dbReference>
<protein>
    <recommendedName>
        <fullName evidence="15">Plant heme peroxidase family profile domain-containing protein</fullName>
    </recommendedName>
</protein>
<keyword evidence="8" id="KW-0560">Oxidoreductase</keyword>
<evidence type="ECO:0000256" key="5">
    <source>
        <dbReference type="ARBA" id="ARBA00022617"/>
    </source>
</evidence>
<keyword evidence="4" id="KW-0575">Peroxidase</keyword>
<keyword evidence="5" id="KW-0349">Heme</keyword>
<dbReference type="GO" id="GO:0046872">
    <property type="term" value="F:metal ion binding"/>
    <property type="evidence" value="ECO:0007669"/>
    <property type="project" value="UniProtKB-KW"/>
</dbReference>
<evidence type="ECO:0000256" key="7">
    <source>
        <dbReference type="ARBA" id="ARBA00022837"/>
    </source>
</evidence>
<dbReference type="GO" id="GO:0140825">
    <property type="term" value="F:lactoperoxidase activity"/>
    <property type="evidence" value="ECO:0007669"/>
    <property type="project" value="UniProtKB-EC"/>
</dbReference>
<feature type="site" description="Transition state stabilizer" evidence="13">
    <location>
        <position position="81"/>
    </location>
</feature>
<evidence type="ECO:0000256" key="2">
    <source>
        <dbReference type="ARBA" id="ARBA00001970"/>
    </source>
</evidence>
<dbReference type="InterPro" id="IPR000823">
    <property type="entry name" value="Peroxidase_pln"/>
</dbReference>
<accession>A0A811P5S8</accession>
<dbReference type="InterPro" id="IPR019794">
    <property type="entry name" value="Peroxidases_AS"/>
</dbReference>
<evidence type="ECO:0000256" key="11">
    <source>
        <dbReference type="PIRSR" id="PIRSR600823-1"/>
    </source>
</evidence>
<comment type="cofactor">
    <cofactor evidence="2">
        <name>heme b</name>
        <dbReference type="ChEBI" id="CHEBI:60344"/>
    </cofactor>
</comment>
<dbReference type="InterPro" id="IPR010255">
    <property type="entry name" value="Haem_peroxidase_sf"/>
</dbReference>
<feature type="chain" id="PRO_5032806545" description="Plant heme peroxidase family profile domain-containing protein" evidence="14">
    <location>
        <begin position="29"/>
        <end position="121"/>
    </location>
</feature>
<dbReference type="GO" id="GO:0006979">
    <property type="term" value="P:response to oxidative stress"/>
    <property type="evidence" value="ECO:0007669"/>
    <property type="project" value="InterPro"/>
</dbReference>
<comment type="caution">
    <text evidence="16">The sequence shown here is derived from an EMBL/GenBank/DDBJ whole genome shotgun (WGS) entry which is preliminary data.</text>
</comment>
<keyword evidence="17" id="KW-1185">Reference proteome</keyword>
<dbReference type="EMBL" id="CAJGYO010000006">
    <property type="protein sequence ID" value="CAD6234809.1"/>
    <property type="molecule type" value="Genomic_DNA"/>
</dbReference>
<dbReference type="SUPFAM" id="SSF48113">
    <property type="entry name" value="Heme-dependent peroxidases"/>
    <property type="match status" value="1"/>
</dbReference>
<reference evidence="16" key="1">
    <citation type="submission" date="2020-10" db="EMBL/GenBank/DDBJ databases">
        <authorList>
            <person name="Han B."/>
            <person name="Lu T."/>
            <person name="Zhao Q."/>
            <person name="Huang X."/>
            <person name="Zhao Y."/>
        </authorList>
    </citation>
    <scope>NUCLEOTIDE SEQUENCE</scope>
</reference>
<comment type="subcellular location">
    <subcellularLocation>
        <location evidence="3">Secreted</location>
    </subcellularLocation>
</comment>
<sequence length="121" mass="12862">MAATSSRRPAALLVLVAAAAAVVALAAAGDVELLEGRYPPLAPGLSFDFYKKSCPKAESIVKEFLSSAVRQNVGLAAALIRLHFHDCFFFSSKQLRLRSTEVVAGVGAIPKLAIVCHEFFS</sequence>
<name>A0A811P5S8_9POAL</name>
<evidence type="ECO:0000256" key="12">
    <source>
        <dbReference type="PIRSR" id="PIRSR600823-3"/>
    </source>
</evidence>
<evidence type="ECO:0000256" key="13">
    <source>
        <dbReference type="PIRSR" id="PIRSR600823-4"/>
    </source>
</evidence>
<evidence type="ECO:0000313" key="17">
    <source>
        <dbReference type="Proteomes" id="UP000604825"/>
    </source>
</evidence>
<keyword evidence="10" id="KW-0376">Hydrogen peroxide</keyword>
<proteinExistence type="predicted"/>
<dbReference type="PRINTS" id="PR00461">
    <property type="entry name" value="PLPEROXIDASE"/>
</dbReference>
<comment type="catalytic activity">
    <reaction evidence="1">
        <text>2 a phenolic donor + H2O2 = 2 a phenolic radical donor + 2 H2O</text>
        <dbReference type="Rhea" id="RHEA:56136"/>
        <dbReference type="ChEBI" id="CHEBI:15377"/>
        <dbReference type="ChEBI" id="CHEBI:16240"/>
        <dbReference type="ChEBI" id="CHEBI:139520"/>
        <dbReference type="ChEBI" id="CHEBI:139521"/>
        <dbReference type="EC" id="1.11.1.7"/>
    </reaction>
</comment>
<dbReference type="GO" id="GO:0042744">
    <property type="term" value="P:hydrogen peroxide catabolic process"/>
    <property type="evidence" value="ECO:0007669"/>
    <property type="project" value="UniProtKB-KW"/>
</dbReference>
<evidence type="ECO:0000256" key="9">
    <source>
        <dbReference type="ARBA" id="ARBA00023004"/>
    </source>
</evidence>
<evidence type="ECO:0000256" key="3">
    <source>
        <dbReference type="ARBA" id="ARBA00004613"/>
    </source>
</evidence>
<evidence type="ECO:0000256" key="8">
    <source>
        <dbReference type="ARBA" id="ARBA00023002"/>
    </source>
</evidence>
<evidence type="ECO:0000256" key="1">
    <source>
        <dbReference type="ARBA" id="ARBA00000189"/>
    </source>
</evidence>
<dbReference type="Gene3D" id="1.10.520.10">
    <property type="match status" value="1"/>
</dbReference>
<dbReference type="PANTHER" id="PTHR31388:SF277">
    <property type="entry name" value="OS11G0334938 PROTEIN"/>
    <property type="match status" value="1"/>
</dbReference>
<evidence type="ECO:0000256" key="14">
    <source>
        <dbReference type="SAM" id="SignalP"/>
    </source>
</evidence>
<feature type="domain" description="Plant heme peroxidase family profile" evidence="15">
    <location>
        <begin position="44"/>
        <end position="88"/>
    </location>
</feature>
<dbReference type="PROSITE" id="PS50873">
    <property type="entry name" value="PEROXIDASE_4"/>
    <property type="match status" value="1"/>
</dbReference>
<evidence type="ECO:0000256" key="6">
    <source>
        <dbReference type="ARBA" id="ARBA00022723"/>
    </source>
</evidence>
<organism evidence="16 17">
    <name type="scientific">Miscanthus lutarioriparius</name>
    <dbReference type="NCBI Taxonomy" id="422564"/>
    <lineage>
        <taxon>Eukaryota</taxon>
        <taxon>Viridiplantae</taxon>
        <taxon>Streptophyta</taxon>
        <taxon>Embryophyta</taxon>
        <taxon>Tracheophyta</taxon>
        <taxon>Spermatophyta</taxon>
        <taxon>Magnoliopsida</taxon>
        <taxon>Liliopsida</taxon>
        <taxon>Poales</taxon>
        <taxon>Poaceae</taxon>
        <taxon>PACMAD clade</taxon>
        <taxon>Panicoideae</taxon>
        <taxon>Andropogonodae</taxon>
        <taxon>Andropogoneae</taxon>
        <taxon>Saccharinae</taxon>
        <taxon>Miscanthus</taxon>
    </lineage>
</organism>
<keyword evidence="7 12" id="KW-0106">Calcium</keyword>
<feature type="binding site" evidence="12">
    <location>
        <position position="86"/>
    </location>
    <ligand>
        <name>Ca(2+)</name>
        <dbReference type="ChEBI" id="CHEBI:29108"/>
        <label>1</label>
    </ligand>
</feature>
<feature type="active site" description="Proton acceptor" evidence="11">
    <location>
        <position position="85"/>
    </location>
</feature>
<dbReference type="Proteomes" id="UP000604825">
    <property type="component" value="Unassembled WGS sequence"/>
</dbReference>
<evidence type="ECO:0000256" key="10">
    <source>
        <dbReference type="ARBA" id="ARBA00023324"/>
    </source>
</evidence>
<feature type="signal peptide" evidence="14">
    <location>
        <begin position="1"/>
        <end position="28"/>
    </location>
</feature>